<evidence type="ECO:0000256" key="5">
    <source>
        <dbReference type="SAM" id="MobiDB-lite"/>
    </source>
</evidence>
<feature type="region of interest" description="Disordered" evidence="5">
    <location>
        <begin position="177"/>
        <end position="288"/>
    </location>
</feature>
<gene>
    <name evidence="7" type="ORF">CCAM_LOCUS2335</name>
</gene>
<evidence type="ECO:0000256" key="3">
    <source>
        <dbReference type="ARBA" id="ARBA00023163"/>
    </source>
</evidence>
<dbReference type="PANTHER" id="PTHR46807:SF7">
    <property type="entry name" value="BHLH DOMAIN-CONTAINING PROTEIN"/>
    <property type="match status" value="1"/>
</dbReference>
<feature type="compositionally biased region" description="Polar residues" evidence="5">
    <location>
        <begin position="260"/>
        <end position="270"/>
    </location>
</feature>
<evidence type="ECO:0000313" key="7">
    <source>
        <dbReference type="EMBL" id="VFQ60559.1"/>
    </source>
</evidence>
<dbReference type="PROSITE" id="PS50888">
    <property type="entry name" value="BHLH"/>
    <property type="match status" value="1"/>
</dbReference>
<reference evidence="7 8" key="1">
    <citation type="submission" date="2018-04" db="EMBL/GenBank/DDBJ databases">
        <authorList>
            <person name="Vogel A."/>
        </authorList>
    </citation>
    <scope>NUCLEOTIDE SEQUENCE [LARGE SCALE GENOMIC DNA]</scope>
</reference>
<keyword evidence="3" id="KW-0804">Transcription</keyword>
<accession>A0A484KC94</accession>
<dbReference type="GO" id="GO:0046983">
    <property type="term" value="F:protein dimerization activity"/>
    <property type="evidence" value="ECO:0007669"/>
    <property type="project" value="InterPro"/>
</dbReference>
<name>A0A484KC94_9ASTE</name>
<feature type="compositionally biased region" description="Low complexity" evidence="5">
    <location>
        <begin position="213"/>
        <end position="225"/>
    </location>
</feature>
<dbReference type="GO" id="GO:0003700">
    <property type="term" value="F:DNA-binding transcription factor activity"/>
    <property type="evidence" value="ECO:0007669"/>
    <property type="project" value="InterPro"/>
</dbReference>
<dbReference type="InterPro" id="IPR044273">
    <property type="entry name" value="PIF3-like"/>
</dbReference>
<dbReference type="GO" id="GO:0010017">
    <property type="term" value="P:red or far-red light signaling pathway"/>
    <property type="evidence" value="ECO:0007669"/>
    <property type="project" value="UniProtKB-ARBA"/>
</dbReference>
<keyword evidence="4" id="KW-0539">Nucleus</keyword>
<dbReference type="SMART" id="SM00353">
    <property type="entry name" value="HLH"/>
    <property type="match status" value="1"/>
</dbReference>
<keyword evidence="2" id="KW-0805">Transcription regulation</keyword>
<dbReference type="AlphaFoldDB" id="A0A484KC94"/>
<evidence type="ECO:0000256" key="2">
    <source>
        <dbReference type="ARBA" id="ARBA00023015"/>
    </source>
</evidence>
<organism evidence="7 8">
    <name type="scientific">Cuscuta campestris</name>
    <dbReference type="NCBI Taxonomy" id="132261"/>
    <lineage>
        <taxon>Eukaryota</taxon>
        <taxon>Viridiplantae</taxon>
        <taxon>Streptophyta</taxon>
        <taxon>Embryophyta</taxon>
        <taxon>Tracheophyta</taxon>
        <taxon>Spermatophyta</taxon>
        <taxon>Magnoliopsida</taxon>
        <taxon>eudicotyledons</taxon>
        <taxon>Gunneridae</taxon>
        <taxon>Pentapetalae</taxon>
        <taxon>asterids</taxon>
        <taxon>lamiids</taxon>
        <taxon>Solanales</taxon>
        <taxon>Convolvulaceae</taxon>
        <taxon>Cuscuteae</taxon>
        <taxon>Cuscuta</taxon>
        <taxon>Cuscuta subgen. Grammica</taxon>
        <taxon>Cuscuta sect. Cleistogrammica</taxon>
    </lineage>
</organism>
<dbReference type="InterPro" id="IPR011598">
    <property type="entry name" value="bHLH_dom"/>
</dbReference>
<protein>
    <recommendedName>
        <fullName evidence="6">BHLH domain-containing protein</fullName>
    </recommendedName>
</protein>
<dbReference type="PANTHER" id="PTHR46807">
    <property type="entry name" value="TRANSCRIPTION FACTOR PIF3"/>
    <property type="match status" value="1"/>
</dbReference>
<evidence type="ECO:0000256" key="1">
    <source>
        <dbReference type="ARBA" id="ARBA00004123"/>
    </source>
</evidence>
<sequence>MNPSCPPDWDIEDEVSLPNQKKTAGLGLDQELVELLWKNGQVVLSNQTHRKSLNEPSSTSMPGSPFGNPIQNDPWLNYQAIDDSFERELCAPFFSGIPSSAHPLDTNQETKISIFGNNNNNGNSNSNPMPPLPGTQILSSLRRQRQRRGDKGECSAMTVGSSHCGSNLVAVDATFDRKSGGRKSSATAATRGANYGGEKAVSPETEMGEEDTTGTSSSGRSGGTSFVTANGRPKKRKARGREEESECQHDEGDDFDIGYTNKSSQKSGTTRRSRSAEVHNLSERRRRDRINEKMKALRELLPRSNKTDKASMLDEAIEYLKSLQMQLQMMWMGSGMASMVFPGMQNYMSRMGMGMVPPALPSMGMHLPRPPPPPPPMVNHPPPPPTMAASTQSQAPLLNPLINYQNMLQNPNFAEQFASFMGFHPMQNASQYVNRLGSQSAPLNPVFNPPPANGSGPSA</sequence>
<dbReference type="EMBL" id="OOIL02000115">
    <property type="protein sequence ID" value="VFQ60559.1"/>
    <property type="molecule type" value="Genomic_DNA"/>
</dbReference>
<comment type="subcellular location">
    <subcellularLocation>
        <location evidence="1">Nucleus</location>
    </subcellularLocation>
</comment>
<feature type="compositionally biased region" description="Basic and acidic residues" evidence="5">
    <location>
        <begin position="240"/>
        <end position="250"/>
    </location>
</feature>
<dbReference type="Pfam" id="PF00010">
    <property type="entry name" value="HLH"/>
    <property type="match status" value="1"/>
</dbReference>
<dbReference type="InterPro" id="IPR036638">
    <property type="entry name" value="HLH_DNA-bd_sf"/>
</dbReference>
<evidence type="ECO:0000256" key="4">
    <source>
        <dbReference type="ARBA" id="ARBA00023242"/>
    </source>
</evidence>
<feature type="domain" description="BHLH" evidence="6">
    <location>
        <begin position="274"/>
        <end position="323"/>
    </location>
</feature>
<evidence type="ECO:0000313" key="8">
    <source>
        <dbReference type="Proteomes" id="UP000595140"/>
    </source>
</evidence>
<dbReference type="GO" id="GO:0005634">
    <property type="term" value="C:nucleus"/>
    <property type="evidence" value="ECO:0007669"/>
    <property type="project" value="UniProtKB-SubCell"/>
</dbReference>
<dbReference type="FunFam" id="4.10.280.10:FF:000004">
    <property type="entry name" value="Basic helix-loop-helix transcription factor"/>
    <property type="match status" value="1"/>
</dbReference>
<dbReference type="Gene3D" id="4.10.280.10">
    <property type="entry name" value="Helix-loop-helix DNA-binding domain"/>
    <property type="match status" value="1"/>
</dbReference>
<dbReference type="InterPro" id="IPR047265">
    <property type="entry name" value="PIF1-like_bHLH"/>
</dbReference>
<dbReference type="OrthoDB" id="690068at2759"/>
<evidence type="ECO:0000259" key="6">
    <source>
        <dbReference type="PROSITE" id="PS50888"/>
    </source>
</evidence>
<dbReference type="CDD" id="cd11445">
    <property type="entry name" value="bHLH_AtPIF_like"/>
    <property type="match status" value="1"/>
</dbReference>
<dbReference type="SUPFAM" id="SSF47459">
    <property type="entry name" value="HLH, helix-loop-helix DNA-binding domain"/>
    <property type="match status" value="1"/>
</dbReference>
<dbReference type="Proteomes" id="UP000595140">
    <property type="component" value="Unassembled WGS sequence"/>
</dbReference>
<proteinExistence type="predicted"/>
<keyword evidence="8" id="KW-1185">Reference proteome</keyword>
<feature type="compositionally biased region" description="Basic and acidic residues" evidence="5">
    <location>
        <begin position="274"/>
        <end position="288"/>
    </location>
</feature>